<feature type="compositionally biased region" description="Low complexity" evidence="1">
    <location>
        <begin position="13"/>
        <end position="30"/>
    </location>
</feature>
<keyword evidence="3" id="KW-1185">Reference proteome</keyword>
<reference evidence="2 3" key="1">
    <citation type="submission" date="2021-01" db="EMBL/GenBank/DDBJ databases">
        <title>Whole genome shotgun sequence of Planobispora siamensis NBRC 107568.</title>
        <authorList>
            <person name="Komaki H."/>
            <person name="Tamura T."/>
        </authorList>
    </citation>
    <scope>NUCLEOTIDE SEQUENCE [LARGE SCALE GENOMIC DNA]</scope>
    <source>
        <strain evidence="2 3">NBRC 107568</strain>
    </source>
</reference>
<name>A0A8J3WI06_9ACTN</name>
<evidence type="ECO:0000313" key="3">
    <source>
        <dbReference type="Proteomes" id="UP000619788"/>
    </source>
</evidence>
<gene>
    <name evidence="2" type="ORF">Psi01_06200</name>
</gene>
<evidence type="ECO:0000256" key="1">
    <source>
        <dbReference type="SAM" id="MobiDB-lite"/>
    </source>
</evidence>
<dbReference type="EMBL" id="BOOJ01000008">
    <property type="protein sequence ID" value="GIH89990.1"/>
    <property type="molecule type" value="Genomic_DNA"/>
</dbReference>
<comment type="caution">
    <text evidence="2">The sequence shown here is derived from an EMBL/GenBank/DDBJ whole genome shotgun (WGS) entry which is preliminary data.</text>
</comment>
<protein>
    <recommendedName>
        <fullName evidence="4">Pentapeptide repeat-containing protein</fullName>
    </recommendedName>
</protein>
<proteinExistence type="predicted"/>
<dbReference type="InterPro" id="IPR052949">
    <property type="entry name" value="PA_immunity-related"/>
</dbReference>
<evidence type="ECO:0000313" key="2">
    <source>
        <dbReference type="EMBL" id="GIH89990.1"/>
    </source>
</evidence>
<dbReference type="Pfam" id="PF00805">
    <property type="entry name" value="Pentapeptide"/>
    <property type="match status" value="1"/>
</dbReference>
<dbReference type="Pfam" id="PF13599">
    <property type="entry name" value="Pentapeptide_4"/>
    <property type="match status" value="1"/>
</dbReference>
<dbReference type="SUPFAM" id="SSF141571">
    <property type="entry name" value="Pentapeptide repeat-like"/>
    <property type="match status" value="1"/>
</dbReference>
<dbReference type="Gene3D" id="2.160.20.80">
    <property type="entry name" value="E3 ubiquitin-protein ligase SopA"/>
    <property type="match status" value="1"/>
</dbReference>
<feature type="region of interest" description="Disordered" evidence="1">
    <location>
        <begin position="1"/>
        <end position="40"/>
    </location>
</feature>
<sequence length="233" mass="25413">MPSRPSGTDSARPKAPAAPKDPVVPKIPAALTPAEVPRHDLDDDTAYRSAEFRSADLSDRHVDGLDIEGCRLLDTRFSGTAMRRASLSDVELERCDLSNMTARASTMHRARVSASRLTGMSWSECSFRDVVFDGCRADLTGFRFSTFENAVFRDCAMPEANFQNADLRGVRFEHCDLTGAQFSGARMEGARFADCILLRINGVTSLRGVIIKGRDAQGLVYSLAGAMGITIED</sequence>
<dbReference type="RefSeq" id="WP_204062379.1">
    <property type="nucleotide sequence ID" value="NZ_BOOJ01000008.1"/>
</dbReference>
<organism evidence="2 3">
    <name type="scientific">Planobispora siamensis</name>
    <dbReference type="NCBI Taxonomy" id="936338"/>
    <lineage>
        <taxon>Bacteria</taxon>
        <taxon>Bacillati</taxon>
        <taxon>Actinomycetota</taxon>
        <taxon>Actinomycetes</taxon>
        <taxon>Streptosporangiales</taxon>
        <taxon>Streptosporangiaceae</taxon>
        <taxon>Planobispora</taxon>
    </lineage>
</organism>
<dbReference type="PANTHER" id="PTHR42999:SF1">
    <property type="entry name" value="PENTAPEPTIDE REPEAT-CONTAINING PROTEIN"/>
    <property type="match status" value="1"/>
</dbReference>
<evidence type="ECO:0008006" key="4">
    <source>
        <dbReference type="Google" id="ProtNLM"/>
    </source>
</evidence>
<dbReference type="Proteomes" id="UP000619788">
    <property type="component" value="Unassembled WGS sequence"/>
</dbReference>
<accession>A0A8J3WI06</accession>
<dbReference type="InterPro" id="IPR001646">
    <property type="entry name" value="5peptide_repeat"/>
</dbReference>
<dbReference type="AlphaFoldDB" id="A0A8J3WI06"/>
<dbReference type="PANTHER" id="PTHR42999">
    <property type="entry name" value="ANTIBIOTIC RESISTANCE PROTEIN MCBG"/>
    <property type="match status" value="1"/>
</dbReference>